<dbReference type="InParanoid" id="A0CGV4"/>
<sequence length="580" mass="68977">MEDFNDDDIRIFVGKFQDENQTSILDQIMNQKESQGQNCNSILKKFRQSEQRNNQISKQFQYQVSTFKIIVEFLYNKNLRYGDLEKQNRQLMSQQEQFKLDISQLQVKLIDLDQDQTKSRNQKKYDLMDQMQQLKSQIQVEQVMSDQTEKTNIQEVIDKQSKIFQKQDSLSSQNRIVNAQIVMEQEQKIVDLEKLKIELEQKISELDLQIKKSHCKFLNQKRQLNLKNNVQIQLIHCKENATLQEELRAAKENIGVESGVNQMNIDELSLREKNLQLTRDLQAAKQQLDIAKNTYEKQITQQRIQIENYAKTNLVKEDQVLQLQKTLQSTLEEKENYKKQLEKMADSKNLDGESTLKECKIKLRKYEGLLQQANAEIEIKAIQIQEQHSNQLIDIINIIESYNKENLQINQQLEQQIQLVEQLKNQKENQLGISDQNKCKELEEQINKQKMTIQRQKKQIEQLEKQNNSKVESEQQTQNEKKTQNLEDQNVIDNLKNMLQQLYTKIKYQDQISQKDDIQIREQQQQILERDEWRKHFEESNSMIQNTSSKILFYKQEIAQLNIRQLKQIIIILILSLNIK</sequence>
<dbReference type="RefSeq" id="XP_001437418.1">
    <property type="nucleotide sequence ID" value="XM_001437381.1"/>
</dbReference>
<dbReference type="EMBL" id="CT868074">
    <property type="protein sequence ID" value="CAK70021.1"/>
    <property type="molecule type" value="Genomic_DNA"/>
</dbReference>
<dbReference type="AlphaFoldDB" id="A0CGV4"/>
<dbReference type="GeneID" id="5023203"/>
<evidence type="ECO:0000256" key="1">
    <source>
        <dbReference type="SAM" id="Coils"/>
    </source>
</evidence>
<evidence type="ECO:0008006" key="5">
    <source>
        <dbReference type="Google" id="ProtNLM"/>
    </source>
</evidence>
<accession>A0CGV4</accession>
<dbReference type="KEGG" id="ptm:GSPATT00007461001"/>
<protein>
    <recommendedName>
        <fullName evidence="5">LisH domain-containing protein</fullName>
    </recommendedName>
</protein>
<dbReference type="OrthoDB" id="10471189at2759"/>
<dbReference type="HOGENOM" id="CLU_470508_0_0_1"/>
<evidence type="ECO:0000256" key="2">
    <source>
        <dbReference type="SAM" id="MobiDB-lite"/>
    </source>
</evidence>
<name>A0CGV4_PARTE</name>
<keyword evidence="1" id="KW-0175">Coiled coil</keyword>
<feature type="compositionally biased region" description="Polar residues" evidence="2">
    <location>
        <begin position="465"/>
        <end position="478"/>
    </location>
</feature>
<evidence type="ECO:0000313" key="4">
    <source>
        <dbReference type="Proteomes" id="UP000000600"/>
    </source>
</evidence>
<proteinExistence type="predicted"/>
<organism evidence="3 4">
    <name type="scientific">Paramecium tetraurelia</name>
    <dbReference type="NCBI Taxonomy" id="5888"/>
    <lineage>
        <taxon>Eukaryota</taxon>
        <taxon>Sar</taxon>
        <taxon>Alveolata</taxon>
        <taxon>Ciliophora</taxon>
        <taxon>Intramacronucleata</taxon>
        <taxon>Oligohymenophorea</taxon>
        <taxon>Peniculida</taxon>
        <taxon>Parameciidae</taxon>
        <taxon>Paramecium</taxon>
    </lineage>
</organism>
<keyword evidence="4" id="KW-1185">Reference proteome</keyword>
<feature type="coiled-coil region" evidence="1">
    <location>
        <begin position="182"/>
        <end position="212"/>
    </location>
</feature>
<evidence type="ECO:0000313" key="3">
    <source>
        <dbReference type="EMBL" id="CAK70021.1"/>
    </source>
</evidence>
<reference evidence="3 4" key="1">
    <citation type="journal article" date="2006" name="Nature">
        <title>Global trends of whole-genome duplications revealed by the ciliate Paramecium tetraurelia.</title>
        <authorList>
            <consortium name="Genoscope"/>
            <person name="Aury J.-M."/>
            <person name="Jaillon O."/>
            <person name="Duret L."/>
            <person name="Noel B."/>
            <person name="Jubin C."/>
            <person name="Porcel B.M."/>
            <person name="Segurens B."/>
            <person name="Daubin V."/>
            <person name="Anthouard V."/>
            <person name="Aiach N."/>
            <person name="Arnaiz O."/>
            <person name="Billaut A."/>
            <person name="Beisson J."/>
            <person name="Blanc I."/>
            <person name="Bouhouche K."/>
            <person name="Camara F."/>
            <person name="Duharcourt S."/>
            <person name="Guigo R."/>
            <person name="Gogendeau D."/>
            <person name="Katinka M."/>
            <person name="Keller A.-M."/>
            <person name="Kissmehl R."/>
            <person name="Klotz C."/>
            <person name="Koll F."/>
            <person name="Le Moue A."/>
            <person name="Lepere C."/>
            <person name="Malinsky S."/>
            <person name="Nowacki M."/>
            <person name="Nowak J.K."/>
            <person name="Plattner H."/>
            <person name="Poulain J."/>
            <person name="Ruiz F."/>
            <person name="Serrano V."/>
            <person name="Zagulski M."/>
            <person name="Dessen P."/>
            <person name="Betermier M."/>
            <person name="Weissenbach J."/>
            <person name="Scarpelli C."/>
            <person name="Schachter V."/>
            <person name="Sperling L."/>
            <person name="Meyer E."/>
            <person name="Cohen J."/>
            <person name="Wincker P."/>
        </authorList>
    </citation>
    <scope>NUCLEOTIDE SEQUENCE [LARGE SCALE GENOMIC DNA]</scope>
    <source>
        <strain evidence="3 4">Stock d4-2</strain>
    </source>
</reference>
<gene>
    <name evidence="3" type="ORF">GSPATT00007461001</name>
</gene>
<dbReference type="Proteomes" id="UP000000600">
    <property type="component" value="Unassembled WGS sequence"/>
</dbReference>
<feature type="region of interest" description="Disordered" evidence="2">
    <location>
        <begin position="459"/>
        <end position="486"/>
    </location>
</feature>